<evidence type="ECO:0000313" key="2">
    <source>
        <dbReference type="Proteomes" id="UP001608902"/>
    </source>
</evidence>
<dbReference type="Proteomes" id="UP001608902">
    <property type="component" value="Unassembled WGS sequence"/>
</dbReference>
<sequence>MGLLTTLQSVDPRCHHQKYNQYKYGRTVVHCSAMDSFQFGNGAGVEETPENWTSCLLRKEECEASADEFDLDGCIGYCILPQIYFLRNLSGLS</sequence>
<gene>
    <name evidence="1" type="ORF">AB6A40_003286</name>
</gene>
<accession>A0ABD6EIT7</accession>
<organism evidence="1 2">
    <name type="scientific">Gnathostoma spinigerum</name>
    <dbReference type="NCBI Taxonomy" id="75299"/>
    <lineage>
        <taxon>Eukaryota</taxon>
        <taxon>Metazoa</taxon>
        <taxon>Ecdysozoa</taxon>
        <taxon>Nematoda</taxon>
        <taxon>Chromadorea</taxon>
        <taxon>Rhabditida</taxon>
        <taxon>Spirurina</taxon>
        <taxon>Gnathostomatomorpha</taxon>
        <taxon>Gnathostomatoidea</taxon>
        <taxon>Gnathostomatidae</taxon>
        <taxon>Gnathostoma</taxon>
    </lineage>
</organism>
<comment type="caution">
    <text evidence="1">The sequence shown here is derived from an EMBL/GenBank/DDBJ whole genome shotgun (WGS) entry which is preliminary data.</text>
</comment>
<evidence type="ECO:0000313" key="1">
    <source>
        <dbReference type="EMBL" id="MFH4976577.1"/>
    </source>
</evidence>
<keyword evidence="2" id="KW-1185">Reference proteome</keyword>
<dbReference type="AlphaFoldDB" id="A0ABD6EIT7"/>
<protein>
    <submittedName>
        <fullName evidence="1">Uncharacterized protein</fullName>
    </submittedName>
</protein>
<reference evidence="1 2" key="1">
    <citation type="submission" date="2024-08" db="EMBL/GenBank/DDBJ databases">
        <title>Gnathostoma spinigerum genome.</title>
        <authorList>
            <person name="Gonzalez-Bertolin B."/>
            <person name="Monzon S."/>
            <person name="Zaballos A."/>
            <person name="Jimenez P."/>
            <person name="Dekumyoy P."/>
            <person name="Varona S."/>
            <person name="Cuesta I."/>
            <person name="Sumanam S."/>
            <person name="Adisakwattana P."/>
            <person name="Gasser R.B."/>
            <person name="Hernandez-Gonzalez A."/>
            <person name="Young N.D."/>
            <person name="Perteguer M.J."/>
        </authorList>
    </citation>
    <scope>NUCLEOTIDE SEQUENCE [LARGE SCALE GENOMIC DNA]</scope>
    <source>
        <strain evidence="1">AL3</strain>
        <tissue evidence="1">Liver</tissue>
    </source>
</reference>
<name>A0ABD6EIT7_9BILA</name>
<dbReference type="EMBL" id="JBGFUD010001648">
    <property type="protein sequence ID" value="MFH4976577.1"/>
    <property type="molecule type" value="Genomic_DNA"/>
</dbReference>
<proteinExistence type="predicted"/>